<gene>
    <name evidence="1" type="ORF">EVAR_29685_1</name>
</gene>
<organism evidence="1 2">
    <name type="scientific">Eumeta variegata</name>
    <name type="common">Bagworm moth</name>
    <name type="synonym">Eumeta japonica</name>
    <dbReference type="NCBI Taxonomy" id="151549"/>
    <lineage>
        <taxon>Eukaryota</taxon>
        <taxon>Metazoa</taxon>
        <taxon>Ecdysozoa</taxon>
        <taxon>Arthropoda</taxon>
        <taxon>Hexapoda</taxon>
        <taxon>Insecta</taxon>
        <taxon>Pterygota</taxon>
        <taxon>Neoptera</taxon>
        <taxon>Endopterygota</taxon>
        <taxon>Lepidoptera</taxon>
        <taxon>Glossata</taxon>
        <taxon>Ditrysia</taxon>
        <taxon>Tineoidea</taxon>
        <taxon>Psychidae</taxon>
        <taxon>Oiketicinae</taxon>
        <taxon>Eumeta</taxon>
    </lineage>
</organism>
<dbReference type="EMBL" id="BGZK01000441">
    <property type="protein sequence ID" value="GBP43704.1"/>
    <property type="molecule type" value="Genomic_DNA"/>
</dbReference>
<comment type="caution">
    <text evidence="1">The sequence shown here is derived from an EMBL/GenBank/DDBJ whole genome shotgun (WGS) entry which is preliminary data.</text>
</comment>
<sequence length="175" mass="19252">MSAQPVIYRIPAEHRRIVTDSAVSFRPVTKSSGGPLPLPLLYLPSLNLSSIRHLVPRQEAGNALVTPLRMRVSTDALKLSKHPTISLEIQRSSSGGESRKGSLANALCRLSAMLGIEKARRLLIKNSQIDEQIDPRDLIRVRSEWDGYEETSPAMVIPKVCLRVTGGLPVSDHDN</sequence>
<dbReference type="AlphaFoldDB" id="A0A4C1W0N5"/>
<keyword evidence="2" id="KW-1185">Reference proteome</keyword>
<protein>
    <submittedName>
        <fullName evidence="1">Uncharacterized protein</fullName>
    </submittedName>
</protein>
<evidence type="ECO:0000313" key="2">
    <source>
        <dbReference type="Proteomes" id="UP000299102"/>
    </source>
</evidence>
<evidence type="ECO:0000313" key="1">
    <source>
        <dbReference type="EMBL" id="GBP43704.1"/>
    </source>
</evidence>
<accession>A0A4C1W0N5</accession>
<proteinExistence type="predicted"/>
<reference evidence="1 2" key="1">
    <citation type="journal article" date="2019" name="Commun. Biol.">
        <title>The bagworm genome reveals a unique fibroin gene that provides high tensile strength.</title>
        <authorList>
            <person name="Kono N."/>
            <person name="Nakamura H."/>
            <person name="Ohtoshi R."/>
            <person name="Tomita M."/>
            <person name="Numata K."/>
            <person name="Arakawa K."/>
        </authorList>
    </citation>
    <scope>NUCLEOTIDE SEQUENCE [LARGE SCALE GENOMIC DNA]</scope>
</reference>
<name>A0A4C1W0N5_EUMVA</name>
<dbReference type="Proteomes" id="UP000299102">
    <property type="component" value="Unassembled WGS sequence"/>
</dbReference>